<accession>A0ABT3PIS1</accession>
<keyword evidence="1" id="KW-0472">Membrane</keyword>
<evidence type="ECO:0000313" key="2">
    <source>
        <dbReference type="EMBL" id="MCW9705790.1"/>
    </source>
</evidence>
<evidence type="ECO:0008006" key="4">
    <source>
        <dbReference type="Google" id="ProtNLM"/>
    </source>
</evidence>
<evidence type="ECO:0000256" key="1">
    <source>
        <dbReference type="SAM" id="Phobius"/>
    </source>
</evidence>
<dbReference type="EMBL" id="JAGGJA010000002">
    <property type="protein sequence ID" value="MCW9705790.1"/>
    <property type="molecule type" value="Genomic_DNA"/>
</dbReference>
<keyword evidence="1" id="KW-0812">Transmembrane</keyword>
<gene>
    <name evidence="2" type="ORF">J6I44_02935</name>
</gene>
<organism evidence="2 3">
    <name type="scientific">Fodinibius salsisoli</name>
    <dbReference type="NCBI Taxonomy" id="2820877"/>
    <lineage>
        <taxon>Bacteria</taxon>
        <taxon>Pseudomonadati</taxon>
        <taxon>Balneolota</taxon>
        <taxon>Balneolia</taxon>
        <taxon>Balneolales</taxon>
        <taxon>Balneolaceae</taxon>
        <taxon>Fodinibius</taxon>
    </lineage>
</organism>
<proteinExistence type="predicted"/>
<comment type="caution">
    <text evidence="2">The sequence shown here is derived from an EMBL/GenBank/DDBJ whole genome shotgun (WGS) entry which is preliminary data.</text>
</comment>
<dbReference type="Proteomes" id="UP001207918">
    <property type="component" value="Unassembled WGS sequence"/>
</dbReference>
<keyword evidence="3" id="KW-1185">Reference proteome</keyword>
<name>A0ABT3PIS1_9BACT</name>
<dbReference type="RefSeq" id="WP_265764459.1">
    <property type="nucleotide sequence ID" value="NZ_JAGGJA010000002.1"/>
</dbReference>
<protein>
    <recommendedName>
        <fullName evidence="4">PEP-CTERM protein-sorting domain-containing protein</fullName>
    </recommendedName>
</protein>
<sequence>MKIVGWILIVLSVMNFLNIPFRLQNGEPLESPFFYLILTGMLIAGIYFVNKEGDKKSKDLTEMD</sequence>
<evidence type="ECO:0000313" key="3">
    <source>
        <dbReference type="Proteomes" id="UP001207918"/>
    </source>
</evidence>
<reference evidence="2 3" key="1">
    <citation type="submission" date="2021-03" db="EMBL/GenBank/DDBJ databases">
        <title>Aliifodinibius sp. nov., a new bacterium isolated from saline soil.</title>
        <authorList>
            <person name="Galisteo C."/>
            <person name="De La Haba R."/>
            <person name="Sanchez-Porro C."/>
            <person name="Ventosa A."/>
        </authorList>
    </citation>
    <scope>NUCLEOTIDE SEQUENCE [LARGE SCALE GENOMIC DNA]</scope>
    <source>
        <strain evidence="2 3">1BSP15-2V2</strain>
    </source>
</reference>
<feature type="transmembrane region" description="Helical" evidence="1">
    <location>
        <begin position="32"/>
        <end position="49"/>
    </location>
</feature>
<keyword evidence="1" id="KW-1133">Transmembrane helix</keyword>